<keyword evidence="7 8" id="KW-0472">Membrane</keyword>
<dbReference type="PRINTS" id="PR00950">
    <property type="entry name" value="TYPE3IMSPROT"/>
</dbReference>
<evidence type="ECO:0000256" key="7">
    <source>
        <dbReference type="ARBA" id="ARBA00023136"/>
    </source>
</evidence>
<name>A0A5E4YHB9_9BURK</name>
<keyword evidence="3" id="KW-1003">Cell membrane</keyword>
<organism evidence="9 10">
    <name type="scientific">Pandoraea iniqua</name>
    <dbReference type="NCBI Taxonomy" id="2508288"/>
    <lineage>
        <taxon>Bacteria</taxon>
        <taxon>Pseudomonadati</taxon>
        <taxon>Pseudomonadota</taxon>
        <taxon>Betaproteobacteria</taxon>
        <taxon>Burkholderiales</taxon>
        <taxon>Burkholderiaceae</taxon>
        <taxon>Pandoraea</taxon>
    </lineage>
</organism>
<proteinExistence type="inferred from homology"/>
<comment type="subcellular location">
    <subcellularLocation>
        <location evidence="1">Cell membrane</location>
        <topology evidence="1">Multi-pass membrane protein</topology>
    </subcellularLocation>
</comment>
<dbReference type="Proteomes" id="UP000333828">
    <property type="component" value="Unassembled WGS sequence"/>
</dbReference>
<evidence type="ECO:0000256" key="2">
    <source>
        <dbReference type="ARBA" id="ARBA00010690"/>
    </source>
</evidence>
<keyword evidence="4 8" id="KW-0812">Transmembrane</keyword>
<dbReference type="PANTHER" id="PTHR30531">
    <property type="entry name" value="FLAGELLAR BIOSYNTHETIC PROTEIN FLHB"/>
    <property type="match status" value="1"/>
</dbReference>
<feature type="transmembrane region" description="Helical" evidence="8">
    <location>
        <begin position="82"/>
        <end position="111"/>
    </location>
</feature>
<dbReference type="NCBIfam" id="TIGR01404">
    <property type="entry name" value="FlhB_rel_III"/>
    <property type="match status" value="1"/>
</dbReference>
<evidence type="ECO:0000313" key="9">
    <source>
        <dbReference type="EMBL" id="VVE48141.1"/>
    </source>
</evidence>
<dbReference type="PANTHER" id="PTHR30531:SF14">
    <property type="entry name" value="SURFACE PRESENTATION OF ANTIGENS PROTEIN SPAS"/>
    <property type="match status" value="1"/>
</dbReference>
<evidence type="ECO:0000256" key="1">
    <source>
        <dbReference type="ARBA" id="ARBA00004651"/>
    </source>
</evidence>
<protein>
    <submittedName>
        <fullName evidence="9">Type III secretion protein</fullName>
    </submittedName>
</protein>
<evidence type="ECO:0000256" key="5">
    <source>
        <dbReference type="ARBA" id="ARBA00022989"/>
    </source>
</evidence>
<dbReference type="EMBL" id="CABPSI010000005">
    <property type="protein sequence ID" value="VVE48141.1"/>
    <property type="molecule type" value="Genomic_DNA"/>
</dbReference>
<dbReference type="GO" id="GO:0005886">
    <property type="term" value="C:plasma membrane"/>
    <property type="evidence" value="ECO:0007669"/>
    <property type="project" value="UniProtKB-SubCell"/>
</dbReference>
<evidence type="ECO:0000313" key="10">
    <source>
        <dbReference type="Proteomes" id="UP000333828"/>
    </source>
</evidence>
<evidence type="ECO:0000256" key="6">
    <source>
        <dbReference type="ARBA" id="ARBA00023026"/>
    </source>
</evidence>
<keyword evidence="10" id="KW-1185">Reference proteome</keyword>
<dbReference type="RefSeq" id="WP_150685979.1">
    <property type="nucleotide sequence ID" value="NZ_CABPSI010000005.1"/>
</dbReference>
<reference evidence="9 10" key="1">
    <citation type="submission" date="2019-08" db="EMBL/GenBank/DDBJ databases">
        <authorList>
            <person name="Peeters C."/>
        </authorList>
    </citation>
    <scope>NUCLEOTIDE SEQUENCE [LARGE SCALE GENOMIC DNA]</scope>
    <source>
        <strain evidence="9 10">LMG 31115</strain>
    </source>
</reference>
<evidence type="ECO:0000256" key="3">
    <source>
        <dbReference type="ARBA" id="ARBA00022475"/>
    </source>
</evidence>
<feature type="transmembrane region" description="Helical" evidence="8">
    <location>
        <begin position="146"/>
        <end position="167"/>
    </location>
</feature>
<accession>A0A5E4YHB9</accession>
<keyword evidence="5 8" id="KW-1133">Transmembrane helix</keyword>
<dbReference type="SUPFAM" id="SSF160544">
    <property type="entry name" value="EscU C-terminal domain-like"/>
    <property type="match status" value="1"/>
</dbReference>
<dbReference type="GO" id="GO:0009306">
    <property type="term" value="P:protein secretion"/>
    <property type="evidence" value="ECO:0007669"/>
    <property type="project" value="InterPro"/>
</dbReference>
<comment type="similarity">
    <text evidence="2">Belongs to the type III secretion exporter family.</text>
</comment>
<feature type="transmembrane region" description="Helical" evidence="8">
    <location>
        <begin position="179"/>
        <end position="204"/>
    </location>
</feature>
<dbReference type="Pfam" id="PF01312">
    <property type="entry name" value="Bac_export_2"/>
    <property type="match status" value="1"/>
</dbReference>
<gene>
    <name evidence="9" type="ORF">PIN31115_04505</name>
</gene>
<dbReference type="InterPro" id="IPR029025">
    <property type="entry name" value="T3SS_substrate_exporter_C"/>
</dbReference>
<sequence length="349" mass="38259">MSEKTEQPTPKKLRDARAKGQVPYSKDFTKAMLTVALLGYIVLRGDAITSQMQSLMLAPAAFLHLPFYDAVGAMAGQMRSDALGLLVPFLLIVLGVGIFSDVLQVGFALAFEAIQPSAQKIDPTSNLKNIFSRDNLVEFIKSSLKVTLLSVIVYHIIASSLPGLVALPQVGIASTGTAAAVMLKALVIPVGIAYFIIAAADLVWQRYSHHKELMMSHDEVDREYKEMEGSPEIKRHRKDLHRELLENESVERSRVASALVTNPTHYAIALYYQAAETPLPVVIAKGENELAQRMIEAARQAGVPIMRNVPLAHALWAEAEVDQFIPSSQVAAVAEVIRVVLKLRDEGRL</sequence>
<dbReference type="InterPro" id="IPR006307">
    <property type="entry name" value="BsaZ-like"/>
</dbReference>
<dbReference type="InterPro" id="IPR006135">
    <property type="entry name" value="T3SS_substrate_exporter"/>
</dbReference>
<evidence type="ECO:0000256" key="8">
    <source>
        <dbReference type="SAM" id="Phobius"/>
    </source>
</evidence>
<dbReference type="Gene3D" id="3.40.1690.10">
    <property type="entry name" value="secretion proteins EscU"/>
    <property type="match status" value="1"/>
</dbReference>
<keyword evidence="6" id="KW-0843">Virulence</keyword>
<evidence type="ECO:0000256" key="4">
    <source>
        <dbReference type="ARBA" id="ARBA00022692"/>
    </source>
</evidence>
<dbReference type="AlphaFoldDB" id="A0A5E4YHB9"/>